<reference evidence="1 2" key="1">
    <citation type="journal article" date="2019" name="Commun. Biol.">
        <title>The bagworm genome reveals a unique fibroin gene that provides high tensile strength.</title>
        <authorList>
            <person name="Kono N."/>
            <person name="Nakamura H."/>
            <person name="Ohtoshi R."/>
            <person name="Tomita M."/>
            <person name="Numata K."/>
            <person name="Arakawa K."/>
        </authorList>
    </citation>
    <scope>NUCLEOTIDE SEQUENCE [LARGE SCALE GENOMIC DNA]</scope>
</reference>
<keyword evidence="2" id="KW-1185">Reference proteome</keyword>
<gene>
    <name evidence="1" type="ORF">EVAR_99609_1</name>
</gene>
<accession>A0A4C1SUX8</accession>
<proteinExistence type="predicted"/>
<dbReference type="EMBL" id="BGZK01003976">
    <property type="protein sequence ID" value="GBP05989.1"/>
    <property type="molecule type" value="Genomic_DNA"/>
</dbReference>
<dbReference type="AlphaFoldDB" id="A0A4C1SUX8"/>
<sequence length="104" mass="11459">MSVRRAAVQDNVPLRWSGVPRPTVVINGPSGSELTLIRRNVISTIDGCFIRNGHGEHKLTYGRGRTAFNNESKSLEVGVRSAIVGRYIDRWERKWLCLPAGGGA</sequence>
<organism evidence="1 2">
    <name type="scientific">Eumeta variegata</name>
    <name type="common">Bagworm moth</name>
    <name type="synonym">Eumeta japonica</name>
    <dbReference type="NCBI Taxonomy" id="151549"/>
    <lineage>
        <taxon>Eukaryota</taxon>
        <taxon>Metazoa</taxon>
        <taxon>Ecdysozoa</taxon>
        <taxon>Arthropoda</taxon>
        <taxon>Hexapoda</taxon>
        <taxon>Insecta</taxon>
        <taxon>Pterygota</taxon>
        <taxon>Neoptera</taxon>
        <taxon>Endopterygota</taxon>
        <taxon>Lepidoptera</taxon>
        <taxon>Glossata</taxon>
        <taxon>Ditrysia</taxon>
        <taxon>Tineoidea</taxon>
        <taxon>Psychidae</taxon>
        <taxon>Oiketicinae</taxon>
        <taxon>Eumeta</taxon>
    </lineage>
</organism>
<name>A0A4C1SUX8_EUMVA</name>
<evidence type="ECO:0000313" key="2">
    <source>
        <dbReference type="Proteomes" id="UP000299102"/>
    </source>
</evidence>
<comment type="caution">
    <text evidence="1">The sequence shown here is derived from an EMBL/GenBank/DDBJ whole genome shotgun (WGS) entry which is preliminary data.</text>
</comment>
<dbReference type="Proteomes" id="UP000299102">
    <property type="component" value="Unassembled WGS sequence"/>
</dbReference>
<evidence type="ECO:0000313" key="1">
    <source>
        <dbReference type="EMBL" id="GBP05989.1"/>
    </source>
</evidence>
<protein>
    <submittedName>
        <fullName evidence="1">Uncharacterized protein</fullName>
    </submittedName>
</protein>